<feature type="compositionally biased region" description="Low complexity" evidence="1">
    <location>
        <begin position="104"/>
        <end position="127"/>
    </location>
</feature>
<sequence>MTTAQSTTPLPCDNKTHCYDADDLKDRYLGPDPHTGKETWTACREKICINRYTFPHYTERNQDPWAKTPDPNQIRLIVEEHGLSDELRREVEEELARRIRLSRPSTTPAQPKASSSSSTRATPATQPIASSSTTQAVPASTAPKPQTPRPSQIPITRSASGSGQPTQQPIAQQQQQPPPPNPPSPPPPTTVIPMAAQNPSLSDVSKAFQAVPELRNNGTNFELWRARVKAAT</sequence>
<reference evidence="2 3" key="1">
    <citation type="submission" date="2018-02" db="EMBL/GenBank/DDBJ databases">
        <title>Genome sequence of the basidiomycete white-rot fungus Phlebia centrifuga.</title>
        <authorList>
            <person name="Granchi Z."/>
            <person name="Peng M."/>
            <person name="de Vries R.P."/>
            <person name="Hilden K."/>
            <person name="Makela M.R."/>
            <person name="Grigoriev I."/>
            <person name="Riley R."/>
        </authorList>
    </citation>
    <scope>NUCLEOTIDE SEQUENCE [LARGE SCALE GENOMIC DNA]</scope>
    <source>
        <strain evidence="2 3">FBCC195</strain>
    </source>
</reference>
<protein>
    <submittedName>
        <fullName evidence="2">Uncharacterized protein</fullName>
    </submittedName>
</protein>
<feature type="region of interest" description="Disordered" evidence="1">
    <location>
        <begin position="98"/>
        <end position="195"/>
    </location>
</feature>
<organism evidence="2 3">
    <name type="scientific">Hermanssonia centrifuga</name>
    <dbReference type="NCBI Taxonomy" id="98765"/>
    <lineage>
        <taxon>Eukaryota</taxon>
        <taxon>Fungi</taxon>
        <taxon>Dikarya</taxon>
        <taxon>Basidiomycota</taxon>
        <taxon>Agaricomycotina</taxon>
        <taxon>Agaricomycetes</taxon>
        <taxon>Polyporales</taxon>
        <taxon>Meruliaceae</taxon>
        <taxon>Hermanssonia</taxon>
    </lineage>
</organism>
<feature type="compositionally biased region" description="Polar residues" evidence="1">
    <location>
        <begin position="128"/>
        <end position="138"/>
    </location>
</feature>
<dbReference type="AlphaFoldDB" id="A0A2R6P1N9"/>
<evidence type="ECO:0000313" key="2">
    <source>
        <dbReference type="EMBL" id="PSR83598.1"/>
    </source>
</evidence>
<dbReference type="Proteomes" id="UP000186601">
    <property type="component" value="Unassembled WGS sequence"/>
</dbReference>
<comment type="caution">
    <text evidence="2">The sequence shown here is derived from an EMBL/GenBank/DDBJ whole genome shotgun (WGS) entry which is preliminary data.</text>
</comment>
<feature type="compositionally biased region" description="Pro residues" evidence="1">
    <location>
        <begin position="176"/>
        <end position="190"/>
    </location>
</feature>
<dbReference type="EMBL" id="MLYV02000556">
    <property type="protein sequence ID" value="PSR83598.1"/>
    <property type="molecule type" value="Genomic_DNA"/>
</dbReference>
<evidence type="ECO:0000313" key="3">
    <source>
        <dbReference type="Proteomes" id="UP000186601"/>
    </source>
</evidence>
<feature type="compositionally biased region" description="Low complexity" evidence="1">
    <location>
        <begin position="164"/>
        <end position="175"/>
    </location>
</feature>
<name>A0A2R6P1N9_9APHY</name>
<keyword evidence="3" id="KW-1185">Reference proteome</keyword>
<feature type="compositionally biased region" description="Polar residues" evidence="1">
    <location>
        <begin position="149"/>
        <end position="163"/>
    </location>
</feature>
<feature type="non-terminal residue" evidence="2">
    <location>
        <position position="232"/>
    </location>
</feature>
<gene>
    <name evidence="2" type="ORF">PHLCEN_2v5678</name>
</gene>
<evidence type="ECO:0000256" key="1">
    <source>
        <dbReference type="SAM" id="MobiDB-lite"/>
    </source>
</evidence>
<proteinExistence type="predicted"/>
<accession>A0A2R6P1N9</accession>